<evidence type="ECO:0000313" key="4">
    <source>
        <dbReference type="EMBL" id="GET05360.1"/>
    </source>
</evidence>
<keyword evidence="2" id="KW-0175">Coiled coil</keyword>
<dbReference type="Pfam" id="PF12850">
    <property type="entry name" value="Metallophos_2"/>
    <property type="match status" value="1"/>
</dbReference>
<evidence type="ECO:0000259" key="3">
    <source>
        <dbReference type="Pfam" id="PF12850"/>
    </source>
</evidence>
<feature type="coiled-coil region" evidence="2">
    <location>
        <begin position="98"/>
        <end position="125"/>
    </location>
</feature>
<name>A0A6F9XJM4_9LACO</name>
<evidence type="ECO:0000256" key="2">
    <source>
        <dbReference type="SAM" id="Coils"/>
    </source>
</evidence>
<dbReference type="InterPro" id="IPR024654">
    <property type="entry name" value="Calcineurin-like_PHP_lpxH"/>
</dbReference>
<proteinExistence type="inferred from homology"/>
<dbReference type="RefSeq" id="WP_172584203.1">
    <property type="nucleotide sequence ID" value="NZ_BLAM01000054.1"/>
</dbReference>
<dbReference type="Proteomes" id="UP000494265">
    <property type="component" value="Unassembled WGS sequence"/>
</dbReference>
<dbReference type="Gene3D" id="3.60.21.10">
    <property type="match status" value="1"/>
</dbReference>
<organism evidence="4">
    <name type="scientific">Ligilactobacillus agilis</name>
    <dbReference type="NCBI Taxonomy" id="1601"/>
    <lineage>
        <taxon>Bacteria</taxon>
        <taxon>Bacillati</taxon>
        <taxon>Bacillota</taxon>
        <taxon>Bacilli</taxon>
        <taxon>Lactobacillales</taxon>
        <taxon>Lactobacillaceae</taxon>
        <taxon>Ligilactobacillus</taxon>
    </lineage>
</organism>
<dbReference type="EMBL" id="BLAM01000054">
    <property type="protein sequence ID" value="GET05360.1"/>
    <property type="molecule type" value="Genomic_DNA"/>
</dbReference>
<dbReference type="InterPro" id="IPR029052">
    <property type="entry name" value="Metallo-depent_PP-like"/>
</dbReference>
<reference evidence="4" key="1">
    <citation type="submission" date="2019-10" db="EMBL/GenBank/DDBJ databases">
        <title>Lactobacillus agilis SY212 Whole Genome Sequencing Project.</title>
        <authorList>
            <person name="Suzuki S."/>
            <person name="Endo A."/>
            <person name="Maeno S."/>
            <person name="Shiwa Y."/>
            <person name="Matsutani M."/>
            <person name="Kajikawa A."/>
        </authorList>
    </citation>
    <scope>NUCLEOTIDE SEQUENCE</scope>
    <source>
        <strain evidence="4">SY212</strain>
    </source>
</reference>
<feature type="domain" description="Calcineurin-like phosphoesterase" evidence="3">
    <location>
        <begin position="242"/>
        <end position="387"/>
    </location>
</feature>
<comment type="similarity">
    <text evidence="1">Belongs to the metallophosphoesterase superfamily. YfcE family.</text>
</comment>
<protein>
    <submittedName>
        <fullName evidence="4">Phage related protein</fullName>
    </submittedName>
</protein>
<evidence type="ECO:0000256" key="1">
    <source>
        <dbReference type="ARBA" id="ARBA00008950"/>
    </source>
</evidence>
<sequence>MISISQRSYTNRKGEKVVVSEEHLATAIAIKEELQKNSPSRRVSWAQHKRMMQAEGYEDSDTNEGYRCLIKDEQKKRGLLPSVTSHAEMVAKNTLDSIKEQVGQMRQAKMETQAANRELNKSIRNASKGITMLEELSKGLSQATFIKPQPFKKPKQSDNSKALIVCLSDIHYGSQYKLDGGKITHSTEITKALMQQYARRVVDFLVNDGNINVVHVVNLGDSVEGSQMRTQNTFEVTESIAEQQVHVTELIWNFLATIKSWCRYVTYQGIAGNHDRYAGNYRNEITGENVSTAINGTIKLLMEDCEDMEYLKTRTPKFSDISVLGHNIALVHGDLNRIDKDDNALAKLSSFYGHPYDLVLGGHIHHYSMTEVGANQYQVNFGSFKGTDEFAQRNLLASGRSQGMVLIEQDRPVRVIRVPLEVED</sequence>
<dbReference type="AlphaFoldDB" id="A0A6F9XJM4"/>
<accession>A0A6F9XJM4</accession>
<dbReference type="SUPFAM" id="SSF56300">
    <property type="entry name" value="Metallo-dependent phosphatases"/>
    <property type="match status" value="1"/>
</dbReference>
<gene>
    <name evidence="4" type="ORF">SY212_03900</name>
</gene>
<comment type="caution">
    <text evidence="4">The sequence shown here is derived from an EMBL/GenBank/DDBJ whole genome shotgun (WGS) entry which is preliminary data.</text>
</comment>